<sequence>ASIQSRAKTLDKWIRISQELRLLKNFSSLKAIVSGLESNPVFR</sequence>
<proteinExistence type="predicted"/>
<feature type="non-terminal residue" evidence="3">
    <location>
        <position position="1"/>
    </location>
</feature>
<dbReference type="GO" id="GO:0005886">
    <property type="term" value="C:plasma membrane"/>
    <property type="evidence" value="ECO:0007669"/>
    <property type="project" value="TreeGrafter"/>
</dbReference>
<feature type="non-terminal residue" evidence="3">
    <location>
        <position position="43"/>
    </location>
</feature>
<dbReference type="PANTHER" id="PTHR23113:SF312">
    <property type="entry name" value="RAL GUANINE NUCLEOTIDE DISSOCIATION STIMULATOR-LIKE, ISOFORM E"/>
    <property type="match status" value="1"/>
</dbReference>
<dbReference type="OrthoDB" id="26687at2759"/>
<organism evidence="3 4">
    <name type="scientific">Allacma fusca</name>
    <dbReference type="NCBI Taxonomy" id="39272"/>
    <lineage>
        <taxon>Eukaryota</taxon>
        <taxon>Metazoa</taxon>
        <taxon>Ecdysozoa</taxon>
        <taxon>Arthropoda</taxon>
        <taxon>Hexapoda</taxon>
        <taxon>Collembola</taxon>
        <taxon>Symphypleona</taxon>
        <taxon>Sminthuridae</taxon>
        <taxon>Allacma</taxon>
    </lineage>
</organism>
<keyword evidence="4" id="KW-1185">Reference proteome</keyword>
<evidence type="ECO:0000259" key="2">
    <source>
        <dbReference type="PROSITE" id="PS50009"/>
    </source>
</evidence>
<dbReference type="PROSITE" id="PS50009">
    <property type="entry name" value="RASGEF_CAT"/>
    <property type="match status" value="1"/>
</dbReference>
<evidence type="ECO:0000313" key="3">
    <source>
        <dbReference type="EMBL" id="CAG7720692.1"/>
    </source>
</evidence>
<evidence type="ECO:0000256" key="1">
    <source>
        <dbReference type="PROSITE-ProRule" id="PRU00168"/>
    </source>
</evidence>
<keyword evidence="1" id="KW-0344">Guanine-nucleotide releasing factor</keyword>
<dbReference type="InterPro" id="IPR008937">
    <property type="entry name" value="Ras-like_GEF"/>
</dbReference>
<dbReference type="GO" id="GO:0005085">
    <property type="term" value="F:guanyl-nucleotide exchange factor activity"/>
    <property type="evidence" value="ECO:0007669"/>
    <property type="project" value="UniProtKB-KW"/>
</dbReference>
<dbReference type="GO" id="GO:0007265">
    <property type="term" value="P:Ras protein signal transduction"/>
    <property type="evidence" value="ECO:0007669"/>
    <property type="project" value="TreeGrafter"/>
</dbReference>
<feature type="domain" description="Ras-GEF" evidence="2">
    <location>
        <begin position="1"/>
        <end position="43"/>
    </location>
</feature>
<dbReference type="EMBL" id="CAJVCH010072771">
    <property type="protein sequence ID" value="CAG7720692.1"/>
    <property type="molecule type" value="Genomic_DNA"/>
</dbReference>
<accession>A0A8J2NW77</accession>
<comment type="caution">
    <text evidence="3">The sequence shown here is derived from an EMBL/GenBank/DDBJ whole genome shotgun (WGS) entry which is preliminary data.</text>
</comment>
<protein>
    <recommendedName>
        <fullName evidence="2">Ras-GEF domain-containing protein</fullName>
    </recommendedName>
</protein>
<dbReference type="Pfam" id="PF00617">
    <property type="entry name" value="RasGEF"/>
    <property type="match status" value="1"/>
</dbReference>
<gene>
    <name evidence="3" type="ORF">AFUS01_LOCUS9958</name>
</gene>
<dbReference type="PANTHER" id="PTHR23113">
    <property type="entry name" value="GUANINE NUCLEOTIDE EXCHANGE FACTOR"/>
    <property type="match status" value="1"/>
</dbReference>
<dbReference type="InterPro" id="IPR001895">
    <property type="entry name" value="RASGEF_cat_dom"/>
</dbReference>
<name>A0A8J2NW77_9HEXA</name>
<dbReference type="Proteomes" id="UP000708208">
    <property type="component" value="Unassembled WGS sequence"/>
</dbReference>
<evidence type="ECO:0000313" key="4">
    <source>
        <dbReference type="Proteomes" id="UP000708208"/>
    </source>
</evidence>
<reference evidence="3" key="1">
    <citation type="submission" date="2021-06" db="EMBL/GenBank/DDBJ databases">
        <authorList>
            <person name="Hodson N. C."/>
            <person name="Mongue J. A."/>
            <person name="Jaron S. K."/>
        </authorList>
    </citation>
    <scope>NUCLEOTIDE SEQUENCE</scope>
</reference>
<dbReference type="AlphaFoldDB" id="A0A8J2NW77"/>